<evidence type="ECO:0000256" key="3">
    <source>
        <dbReference type="PROSITE-ProRule" id="PRU00284"/>
    </source>
</evidence>
<reference evidence="6 7" key="1">
    <citation type="submission" date="2020-07" db="EMBL/GenBank/DDBJ databases">
        <title>Transfer of Campylobacter canadensis to the novel genus Avispirillum gen. nov., that also includes two novel species recovered from migratory waterfowl: Avispirillum anseris sp. nov. and Avispirillum brantae sp. nov.</title>
        <authorList>
            <person name="Miller W.G."/>
            <person name="Chapman M.H."/>
            <person name="Yee E."/>
            <person name="Inglis G.D."/>
        </authorList>
    </citation>
    <scope>NUCLEOTIDE SEQUENCE [LARGE SCALE GENOMIC DNA]</scope>
    <source>
        <strain evidence="6 7">L283</strain>
    </source>
</reference>
<dbReference type="PROSITE" id="PS50885">
    <property type="entry name" value="HAMP"/>
    <property type="match status" value="1"/>
</dbReference>
<evidence type="ECO:0000313" key="6">
    <source>
        <dbReference type="EMBL" id="MBZ7988199.1"/>
    </source>
</evidence>
<dbReference type="InterPro" id="IPR003660">
    <property type="entry name" value="HAMP_dom"/>
</dbReference>
<dbReference type="SMART" id="SM00283">
    <property type="entry name" value="MA"/>
    <property type="match status" value="1"/>
</dbReference>
<organism evidence="6 7">
    <name type="scientific">Campylobacter canadensis</name>
    <dbReference type="NCBI Taxonomy" id="449520"/>
    <lineage>
        <taxon>Bacteria</taxon>
        <taxon>Pseudomonadati</taxon>
        <taxon>Campylobacterota</taxon>
        <taxon>Epsilonproteobacteria</taxon>
        <taxon>Campylobacterales</taxon>
        <taxon>Campylobacteraceae</taxon>
        <taxon>Campylobacter</taxon>
    </lineage>
</organism>
<dbReference type="EMBL" id="JACGBB010000068">
    <property type="protein sequence ID" value="MBZ7988199.1"/>
    <property type="molecule type" value="Genomic_DNA"/>
</dbReference>
<sequence length="329" mass="35331">STPLNALTNKSIELSSGDGDLTKKLEVKGKDEIAQASMAINEFLEKVRVLIAQAKDISNENASIANELSHTSMQTGKRAEEGSITINEVASKGANTKGNLDVGVKQAQKGKEELQNASKYIIEANNAINQLTNQINHSASTESELASKIEQLSRDADNVKSILEIINDVADQTNLLALNAAIEAARAGEHGRGFAVVADEVRSLAERTQKSLSEINATISVIVQGIKDASEQMSNNSKEISNLTSVASNTQNTINEMGKIMSEAVKISEGTVSDYINTSKDMSLILDGVNNMNTITNENARSVEEIAGAANHLSEMTENLNKKLNEFRT</sequence>
<evidence type="ECO:0000256" key="2">
    <source>
        <dbReference type="ARBA" id="ARBA00029447"/>
    </source>
</evidence>
<evidence type="ECO:0000256" key="1">
    <source>
        <dbReference type="ARBA" id="ARBA00023224"/>
    </source>
</evidence>
<proteinExistence type="inferred from homology"/>
<feature type="non-terminal residue" evidence="6">
    <location>
        <position position="1"/>
    </location>
</feature>
<name>A0ABS7WTU4_9BACT</name>
<dbReference type="Pfam" id="PF00015">
    <property type="entry name" value="MCPsignal"/>
    <property type="match status" value="1"/>
</dbReference>
<evidence type="ECO:0000259" key="4">
    <source>
        <dbReference type="PROSITE" id="PS50111"/>
    </source>
</evidence>
<dbReference type="SMART" id="SM00304">
    <property type="entry name" value="HAMP"/>
    <property type="match status" value="1"/>
</dbReference>
<dbReference type="PROSITE" id="PS50111">
    <property type="entry name" value="CHEMOTAXIS_TRANSDUC_2"/>
    <property type="match status" value="1"/>
</dbReference>
<dbReference type="Gene3D" id="1.10.287.950">
    <property type="entry name" value="Methyl-accepting chemotaxis protein"/>
    <property type="match status" value="1"/>
</dbReference>
<keyword evidence="7" id="KW-1185">Reference proteome</keyword>
<dbReference type="CDD" id="cd06225">
    <property type="entry name" value="HAMP"/>
    <property type="match status" value="1"/>
</dbReference>
<dbReference type="SUPFAM" id="SSF58104">
    <property type="entry name" value="Methyl-accepting chemotaxis protein (MCP) signaling domain"/>
    <property type="match status" value="1"/>
</dbReference>
<feature type="domain" description="Methyl-accepting transducer" evidence="4">
    <location>
        <begin position="57"/>
        <end position="314"/>
    </location>
</feature>
<comment type="caution">
    <text evidence="6">The sequence shown here is derived from an EMBL/GenBank/DDBJ whole genome shotgun (WGS) entry which is preliminary data.</text>
</comment>
<comment type="similarity">
    <text evidence="2">Belongs to the methyl-accepting chemotaxis (MCP) protein family.</text>
</comment>
<gene>
    <name evidence="6" type="ORF">AVCANL283_08875</name>
</gene>
<accession>A0ABS7WTU4</accession>
<dbReference type="RefSeq" id="WP_224325618.1">
    <property type="nucleotide sequence ID" value="NZ_JACGBB010000068.1"/>
</dbReference>
<evidence type="ECO:0000259" key="5">
    <source>
        <dbReference type="PROSITE" id="PS50885"/>
    </source>
</evidence>
<dbReference type="PANTHER" id="PTHR32089:SF114">
    <property type="entry name" value="METHYL-ACCEPTING CHEMOTAXIS PROTEIN MCPB"/>
    <property type="match status" value="1"/>
</dbReference>
<dbReference type="PANTHER" id="PTHR32089">
    <property type="entry name" value="METHYL-ACCEPTING CHEMOTAXIS PROTEIN MCPB"/>
    <property type="match status" value="1"/>
</dbReference>
<protein>
    <submittedName>
        <fullName evidence="6">Methyl-accepting chemotaxis protein</fullName>
    </submittedName>
</protein>
<evidence type="ECO:0000313" key="7">
    <source>
        <dbReference type="Proteomes" id="UP000786183"/>
    </source>
</evidence>
<keyword evidence="1 3" id="KW-0807">Transducer</keyword>
<dbReference type="InterPro" id="IPR004089">
    <property type="entry name" value="MCPsignal_dom"/>
</dbReference>
<feature type="domain" description="HAMP" evidence="5">
    <location>
        <begin position="1"/>
        <end position="52"/>
    </location>
</feature>
<dbReference type="Proteomes" id="UP000786183">
    <property type="component" value="Unassembled WGS sequence"/>
</dbReference>
<dbReference type="Pfam" id="PF00672">
    <property type="entry name" value="HAMP"/>
    <property type="match status" value="1"/>
</dbReference>